<keyword evidence="2" id="KW-0812">Transmembrane</keyword>
<protein>
    <submittedName>
        <fullName evidence="3">Uncharacterized protein</fullName>
    </submittedName>
</protein>
<dbReference type="OrthoDB" id="5353310at2759"/>
<evidence type="ECO:0000256" key="2">
    <source>
        <dbReference type="SAM" id="Phobius"/>
    </source>
</evidence>
<sequence length="127" mass="14343">MGKSRAHQPYVKRPSPLQQVHSTRPLSQLPEANENQAAPPANDLVRDPQFWKRLSTAVHRAEVTKDVERGSQMSGTTNSTLNDEWLAQQHREKRHCRVLCASISGVVLVFVIATAVVGWYFTKVRKN</sequence>
<keyword evidence="2" id="KW-1133">Transmembrane helix</keyword>
<feature type="region of interest" description="Disordered" evidence="1">
    <location>
        <begin position="62"/>
        <end position="81"/>
    </location>
</feature>
<dbReference type="EMBL" id="KZ613946">
    <property type="protein sequence ID" value="PMD39729.1"/>
    <property type="molecule type" value="Genomic_DNA"/>
</dbReference>
<evidence type="ECO:0000256" key="1">
    <source>
        <dbReference type="SAM" id="MobiDB-lite"/>
    </source>
</evidence>
<evidence type="ECO:0000313" key="3">
    <source>
        <dbReference type="EMBL" id="PMD39729.1"/>
    </source>
</evidence>
<reference evidence="3 4" key="1">
    <citation type="submission" date="2016-04" db="EMBL/GenBank/DDBJ databases">
        <title>A degradative enzymes factory behind the ericoid mycorrhizal symbiosis.</title>
        <authorList>
            <consortium name="DOE Joint Genome Institute"/>
            <person name="Martino E."/>
            <person name="Morin E."/>
            <person name="Grelet G."/>
            <person name="Kuo A."/>
            <person name="Kohler A."/>
            <person name="Daghino S."/>
            <person name="Barry K."/>
            <person name="Choi C."/>
            <person name="Cichocki N."/>
            <person name="Clum A."/>
            <person name="Copeland A."/>
            <person name="Hainaut M."/>
            <person name="Haridas S."/>
            <person name="Labutti K."/>
            <person name="Lindquist E."/>
            <person name="Lipzen A."/>
            <person name="Khouja H.-R."/>
            <person name="Murat C."/>
            <person name="Ohm R."/>
            <person name="Olson A."/>
            <person name="Spatafora J."/>
            <person name="Veneault-Fourrey C."/>
            <person name="Henrissat B."/>
            <person name="Grigoriev I."/>
            <person name="Martin F."/>
            <person name="Perotto S."/>
        </authorList>
    </citation>
    <scope>NUCLEOTIDE SEQUENCE [LARGE SCALE GENOMIC DNA]</scope>
    <source>
        <strain evidence="3 4">F</strain>
    </source>
</reference>
<gene>
    <name evidence="3" type="ORF">L207DRAFT_583582</name>
</gene>
<proteinExistence type="predicted"/>
<evidence type="ECO:0000313" key="4">
    <source>
        <dbReference type="Proteomes" id="UP000235786"/>
    </source>
</evidence>
<accession>A0A2J6RMJ8</accession>
<keyword evidence="4" id="KW-1185">Reference proteome</keyword>
<feature type="compositionally biased region" description="Polar residues" evidence="1">
    <location>
        <begin position="71"/>
        <end position="81"/>
    </location>
</feature>
<keyword evidence="2" id="KW-0472">Membrane</keyword>
<feature type="transmembrane region" description="Helical" evidence="2">
    <location>
        <begin position="98"/>
        <end position="121"/>
    </location>
</feature>
<dbReference type="AlphaFoldDB" id="A0A2J6RMJ8"/>
<feature type="compositionally biased region" description="Low complexity" evidence="1">
    <location>
        <begin position="30"/>
        <end position="42"/>
    </location>
</feature>
<dbReference type="Proteomes" id="UP000235786">
    <property type="component" value="Unassembled WGS sequence"/>
</dbReference>
<name>A0A2J6RMJ8_HYAVF</name>
<feature type="compositionally biased region" description="Polar residues" evidence="1">
    <location>
        <begin position="16"/>
        <end position="26"/>
    </location>
</feature>
<organism evidence="3 4">
    <name type="scientific">Hyaloscypha variabilis (strain UAMH 11265 / GT02V1 / F)</name>
    <name type="common">Meliniomyces variabilis</name>
    <dbReference type="NCBI Taxonomy" id="1149755"/>
    <lineage>
        <taxon>Eukaryota</taxon>
        <taxon>Fungi</taxon>
        <taxon>Dikarya</taxon>
        <taxon>Ascomycota</taxon>
        <taxon>Pezizomycotina</taxon>
        <taxon>Leotiomycetes</taxon>
        <taxon>Helotiales</taxon>
        <taxon>Hyaloscyphaceae</taxon>
        <taxon>Hyaloscypha</taxon>
        <taxon>Hyaloscypha variabilis</taxon>
    </lineage>
</organism>
<feature type="region of interest" description="Disordered" evidence="1">
    <location>
        <begin position="1"/>
        <end position="46"/>
    </location>
</feature>